<dbReference type="EC" id="2.7.13.3" evidence="2"/>
<dbReference type="RefSeq" id="WP_106256850.1">
    <property type="nucleotide sequence ID" value="NZ_CAWNSW010000068.1"/>
</dbReference>
<dbReference type="InterPro" id="IPR000014">
    <property type="entry name" value="PAS"/>
</dbReference>
<feature type="domain" description="PAS" evidence="6">
    <location>
        <begin position="256"/>
        <end position="326"/>
    </location>
</feature>
<dbReference type="EMBL" id="PVWK01000080">
    <property type="protein sequence ID" value="PSB28383.1"/>
    <property type="molecule type" value="Genomic_DNA"/>
</dbReference>
<dbReference type="SMART" id="SM00086">
    <property type="entry name" value="PAC"/>
    <property type="match status" value="3"/>
</dbReference>
<dbReference type="InterPro" id="IPR013767">
    <property type="entry name" value="PAS_fold"/>
</dbReference>
<dbReference type="GO" id="GO:0004673">
    <property type="term" value="F:protein histidine kinase activity"/>
    <property type="evidence" value="ECO:0007669"/>
    <property type="project" value="UniProtKB-EC"/>
</dbReference>
<evidence type="ECO:0000313" key="9">
    <source>
        <dbReference type="Proteomes" id="UP000239576"/>
    </source>
</evidence>
<name>A0A2T1E6M3_9CYAN</name>
<dbReference type="PROSITE" id="PS50113">
    <property type="entry name" value="PAC"/>
    <property type="match status" value="1"/>
</dbReference>
<dbReference type="PANTHER" id="PTHR43304">
    <property type="entry name" value="PHYTOCHROME-LIKE PROTEIN CPH1"/>
    <property type="match status" value="1"/>
</dbReference>
<accession>A0A2T1E6M3</accession>
<keyword evidence="3" id="KW-0597">Phosphoprotein</keyword>
<evidence type="ECO:0000256" key="3">
    <source>
        <dbReference type="ARBA" id="ARBA00022553"/>
    </source>
</evidence>
<dbReference type="Proteomes" id="UP000239576">
    <property type="component" value="Unassembled WGS sequence"/>
</dbReference>
<keyword evidence="9" id="KW-1185">Reference proteome</keyword>
<dbReference type="Pfam" id="PF00989">
    <property type="entry name" value="PAS"/>
    <property type="match status" value="1"/>
</dbReference>
<dbReference type="Pfam" id="PF13426">
    <property type="entry name" value="PAS_9"/>
    <property type="match status" value="1"/>
</dbReference>
<dbReference type="SMART" id="SM00091">
    <property type="entry name" value="PAS"/>
    <property type="match status" value="3"/>
</dbReference>
<evidence type="ECO:0000259" key="7">
    <source>
        <dbReference type="PROSITE" id="PS50113"/>
    </source>
</evidence>
<dbReference type="InterPro" id="IPR052162">
    <property type="entry name" value="Sensor_kinase/Photoreceptor"/>
</dbReference>
<evidence type="ECO:0000256" key="5">
    <source>
        <dbReference type="ARBA" id="ARBA00022777"/>
    </source>
</evidence>
<comment type="caution">
    <text evidence="8">The sequence shown here is derived from an EMBL/GenBank/DDBJ whole genome shotgun (WGS) entry which is preliminary data.</text>
</comment>
<dbReference type="Pfam" id="PF08447">
    <property type="entry name" value="PAS_3"/>
    <property type="match status" value="1"/>
</dbReference>
<organism evidence="8 9">
    <name type="scientific">Stenomitos frigidus ULC18</name>
    <dbReference type="NCBI Taxonomy" id="2107698"/>
    <lineage>
        <taxon>Bacteria</taxon>
        <taxon>Bacillati</taxon>
        <taxon>Cyanobacteriota</taxon>
        <taxon>Cyanophyceae</taxon>
        <taxon>Leptolyngbyales</taxon>
        <taxon>Leptolyngbyaceae</taxon>
        <taxon>Stenomitos</taxon>
    </lineage>
</organism>
<dbReference type="PANTHER" id="PTHR43304:SF1">
    <property type="entry name" value="PAC DOMAIN-CONTAINING PROTEIN"/>
    <property type="match status" value="1"/>
</dbReference>
<proteinExistence type="predicted"/>
<dbReference type="SUPFAM" id="SSF55785">
    <property type="entry name" value="PYP-like sensor domain (PAS domain)"/>
    <property type="match status" value="3"/>
</dbReference>
<reference evidence="8 9" key="2">
    <citation type="submission" date="2018-03" db="EMBL/GenBank/DDBJ databases">
        <title>The ancient ancestry and fast evolution of plastids.</title>
        <authorList>
            <person name="Moore K.R."/>
            <person name="Magnabosco C."/>
            <person name="Momper L."/>
            <person name="Gold D.A."/>
            <person name="Bosak T."/>
            <person name="Fournier G.P."/>
        </authorList>
    </citation>
    <scope>NUCLEOTIDE SEQUENCE [LARGE SCALE GENOMIC DNA]</scope>
    <source>
        <strain evidence="8 9">ULC18</strain>
    </source>
</reference>
<dbReference type="CDD" id="cd00130">
    <property type="entry name" value="PAS"/>
    <property type="match status" value="3"/>
</dbReference>
<evidence type="ECO:0000259" key="6">
    <source>
        <dbReference type="PROSITE" id="PS50112"/>
    </source>
</evidence>
<evidence type="ECO:0000256" key="2">
    <source>
        <dbReference type="ARBA" id="ARBA00012438"/>
    </source>
</evidence>
<reference evidence="9" key="1">
    <citation type="submission" date="2018-02" db="EMBL/GenBank/DDBJ databases">
        <authorList>
            <person name="Moore K."/>
            <person name="Momper L."/>
        </authorList>
    </citation>
    <scope>NUCLEOTIDE SEQUENCE [LARGE SCALE GENOMIC DNA]</scope>
    <source>
        <strain evidence="9">ULC18</strain>
    </source>
</reference>
<dbReference type="PROSITE" id="PS50112">
    <property type="entry name" value="PAS"/>
    <property type="match status" value="2"/>
</dbReference>
<dbReference type="InterPro" id="IPR000700">
    <property type="entry name" value="PAS-assoc_C"/>
</dbReference>
<comment type="catalytic activity">
    <reaction evidence="1">
        <text>ATP + protein L-histidine = ADP + protein N-phospho-L-histidine.</text>
        <dbReference type="EC" id="2.7.13.3"/>
    </reaction>
</comment>
<feature type="domain" description="PAC" evidence="7">
    <location>
        <begin position="459"/>
        <end position="511"/>
    </location>
</feature>
<keyword evidence="5" id="KW-0418">Kinase</keyword>
<dbReference type="OrthoDB" id="456159at2"/>
<evidence type="ECO:0000256" key="4">
    <source>
        <dbReference type="ARBA" id="ARBA00022679"/>
    </source>
</evidence>
<gene>
    <name evidence="8" type="ORF">C7B82_13695</name>
</gene>
<evidence type="ECO:0000313" key="8">
    <source>
        <dbReference type="EMBL" id="PSB28383.1"/>
    </source>
</evidence>
<dbReference type="InterPro" id="IPR013655">
    <property type="entry name" value="PAS_fold_3"/>
</dbReference>
<dbReference type="Gene3D" id="3.30.450.20">
    <property type="entry name" value="PAS domain"/>
    <property type="match status" value="3"/>
</dbReference>
<feature type="domain" description="PAS" evidence="6">
    <location>
        <begin position="383"/>
        <end position="457"/>
    </location>
</feature>
<dbReference type="AlphaFoldDB" id="A0A2T1E6M3"/>
<protein>
    <recommendedName>
        <fullName evidence="2">histidine kinase</fullName>
        <ecNumber evidence="2">2.7.13.3</ecNumber>
    </recommendedName>
</protein>
<dbReference type="InterPro" id="IPR001610">
    <property type="entry name" value="PAC"/>
</dbReference>
<dbReference type="NCBIfam" id="TIGR00229">
    <property type="entry name" value="sensory_box"/>
    <property type="match status" value="2"/>
</dbReference>
<sequence length="520" mass="59362">MTSTFWDVPGMRSHGSLEFLERSLGSICVYNDRGQTLYASQSFLELLQAVTEDVDFFTYFQSELVSRTVLENVWKLALQGEAVDFIAKTKDDGKSLECSLKFNAEAASMFLTARQTKPDASVHQLIEAYKRSSTLFDHPSLATALINQEGLIVQCNQRLHDLLKTTEHERLFLEDLTCPDDRLIDADLKQKLLDGAISSYTVEKRFLARNHEIIWMNVRVALAALDDCADRHQCYFTVSLEDITESRKVYNALIRTEEKWKTFVFNSPYLFIQTSHTGQIVYISAAVERLLGYREEELLGRHVTELLHPNHFNEFELVLQLWLSGVQSSQPEIECWWRTKSGRWVALSLQGQTFPSALKFDGVVLSGYDITDRKCLEMELKASEERFRSLVLNIPGAVFRCNSTYTMTFVNDGIEAITGYPATALVDNQGQSFLSVVHPDDIGLLKDSLVQAVLDRHRCSIEYRIIHASGQVRWVLERKQGVFDQNGNLLWLDGVLLDISDRKRAEATLRRLEQTPHSID</sequence>
<evidence type="ECO:0000256" key="1">
    <source>
        <dbReference type="ARBA" id="ARBA00000085"/>
    </source>
</evidence>
<keyword evidence="4" id="KW-0808">Transferase</keyword>
<dbReference type="GO" id="GO:0006355">
    <property type="term" value="P:regulation of DNA-templated transcription"/>
    <property type="evidence" value="ECO:0007669"/>
    <property type="project" value="InterPro"/>
</dbReference>
<dbReference type="InterPro" id="IPR035965">
    <property type="entry name" value="PAS-like_dom_sf"/>
</dbReference>